<evidence type="ECO:0000313" key="2">
    <source>
        <dbReference type="EMBL" id="KKY13866.1"/>
    </source>
</evidence>
<comment type="caution">
    <text evidence="2">The sequence shown here is derived from an EMBL/GenBank/DDBJ whole genome shotgun (WGS) entry which is preliminary data.</text>
</comment>
<organism evidence="2 3">
    <name type="scientific">Diplodia seriata</name>
    <dbReference type="NCBI Taxonomy" id="420778"/>
    <lineage>
        <taxon>Eukaryota</taxon>
        <taxon>Fungi</taxon>
        <taxon>Dikarya</taxon>
        <taxon>Ascomycota</taxon>
        <taxon>Pezizomycotina</taxon>
        <taxon>Dothideomycetes</taxon>
        <taxon>Dothideomycetes incertae sedis</taxon>
        <taxon>Botryosphaeriales</taxon>
        <taxon>Botryosphaeriaceae</taxon>
        <taxon>Diplodia</taxon>
    </lineage>
</organism>
<reference evidence="2 3" key="2">
    <citation type="submission" date="2015-05" db="EMBL/GenBank/DDBJ databases">
        <title>Distinctive expansion of gene families associated with plant cell wall degradation and secondary metabolism in the genomes of grapevine trunk pathogens.</title>
        <authorList>
            <person name="Lawrence D.P."/>
            <person name="Travadon R."/>
            <person name="Rolshausen P.E."/>
            <person name="Baumgartner K."/>
        </authorList>
    </citation>
    <scope>NUCLEOTIDE SEQUENCE [LARGE SCALE GENOMIC DNA]</scope>
    <source>
        <strain evidence="2">DS831</strain>
    </source>
</reference>
<name>A0A0G2DUL9_9PEZI</name>
<gene>
    <name evidence="2" type="ORF">UCDDS831_g08691</name>
</gene>
<accession>A0A0G2DUL9</accession>
<evidence type="ECO:0000256" key="1">
    <source>
        <dbReference type="SAM" id="MobiDB-lite"/>
    </source>
</evidence>
<feature type="compositionally biased region" description="Polar residues" evidence="1">
    <location>
        <begin position="23"/>
        <end position="34"/>
    </location>
</feature>
<dbReference type="Proteomes" id="UP000034182">
    <property type="component" value="Unassembled WGS sequence"/>
</dbReference>
<proteinExistence type="predicted"/>
<evidence type="ECO:0000313" key="3">
    <source>
        <dbReference type="Proteomes" id="UP000034182"/>
    </source>
</evidence>
<feature type="region of interest" description="Disordered" evidence="1">
    <location>
        <begin position="1"/>
        <end position="59"/>
    </location>
</feature>
<dbReference type="EMBL" id="LAQI01000256">
    <property type="protein sequence ID" value="KKY13866.1"/>
    <property type="molecule type" value="Genomic_DNA"/>
</dbReference>
<sequence length="239" mass="26629">MTTLDDEEEPDHRSASPPRHPTDTASSRSRTPQYLSRDPPTTPLTNAPQPGVNDSLPYSAKSWNRNVAASFPQTRIHLHAAPPPQYRGGGLSSSSSSLLSEPTQELKWVNNNWEGNLDPPRPAAKKRRFDRELGSDEGSVCSDSEVPAGVEFDSFRLRKRNAALKARVAQLKRDVGEACGRADAERMRREDAERFVGATRTLMSEYLGAPKRVEPERFISDTRNSMTLFLAEAKVKKKK</sequence>
<protein>
    <submittedName>
        <fullName evidence="2">Uncharacterized protein</fullName>
    </submittedName>
</protein>
<dbReference type="AlphaFoldDB" id="A0A0G2DUL9"/>
<feature type="region of interest" description="Disordered" evidence="1">
    <location>
        <begin position="74"/>
        <end position="142"/>
    </location>
</feature>
<reference evidence="2 3" key="1">
    <citation type="submission" date="2015-03" db="EMBL/GenBank/DDBJ databases">
        <authorList>
            <person name="Morales-Cruz A."/>
            <person name="Amrine K.C."/>
            <person name="Cantu D."/>
        </authorList>
    </citation>
    <scope>NUCLEOTIDE SEQUENCE [LARGE SCALE GENOMIC DNA]</scope>
    <source>
        <strain evidence="2">DS831</strain>
    </source>
</reference>